<protein>
    <submittedName>
        <fullName evidence="1">Uncharacterized protein</fullName>
    </submittedName>
</protein>
<evidence type="ECO:0000313" key="1">
    <source>
        <dbReference type="EMBL" id="KAK2083892.1"/>
    </source>
</evidence>
<reference evidence="1 2" key="1">
    <citation type="submission" date="2023-05" db="EMBL/GenBank/DDBJ databases">
        <title>B98-5 Cell Line De Novo Hybrid Assembly: An Optical Mapping Approach.</title>
        <authorList>
            <person name="Kananen K."/>
            <person name="Auerbach J.A."/>
            <person name="Kautto E."/>
            <person name="Blachly J.S."/>
        </authorList>
    </citation>
    <scope>NUCLEOTIDE SEQUENCE [LARGE SCALE GENOMIC DNA]</scope>
    <source>
        <strain evidence="1">B95-8</strain>
        <tissue evidence="1">Cell line</tissue>
    </source>
</reference>
<gene>
    <name evidence="1" type="ORF">P7K49_039128</name>
</gene>
<evidence type="ECO:0000313" key="2">
    <source>
        <dbReference type="Proteomes" id="UP001266305"/>
    </source>
</evidence>
<comment type="caution">
    <text evidence="1">The sequence shown here is derived from an EMBL/GenBank/DDBJ whole genome shotgun (WGS) entry which is preliminary data.</text>
</comment>
<dbReference type="Proteomes" id="UP001266305">
    <property type="component" value="Unassembled WGS sequence"/>
</dbReference>
<name>A0ABQ9TGM3_SAGOE</name>
<proteinExistence type="predicted"/>
<accession>A0ABQ9TGM3</accession>
<sequence length="255" mass="28215">MPSAAKVDARGTPIPRQRGATLPQDIATSALELMQVRSSCYCQNSNAKPEMLHGSSDVLRVVASQKPIKCDLKPERWRMLPRTETATRVTSVRGEVSSFPLASKKKALRFFAEKSLKKSIDLLTQEKSVAFQCRRLLTGLHGAEFKSAANTTPPLALASSKPILFERHIRKEPLLQRWTAGHKLMCLSLETLAKENDICSKASSHMPCHDVTAKTRGVEGCLCLVGVHVQTEQKQEEVRLQLPTGLRGSSGWWDS</sequence>
<dbReference type="EMBL" id="JASSZA010000023">
    <property type="protein sequence ID" value="KAK2083892.1"/>
    <property type="molecule type" value="Genomic_DNA"/>
</dbReference>
<keyword evidence="2" id="KW-1185">Reference proteome</keyword>
<organism evidence="1 2">
    <name type="scientific">Saguinus oedipus</name>
    <name type="common">Cotton-top tamarin</name>
    <name type="synonym">Oedipomidas oedipus</name>
    <dbReference type="NCBI Taxonomy" id="9490"/>
    <lineage>
        <taxon>Eukaryota</taxon>
        <taxon>Metazoa</taxon>
        <taxon>Chordata</taxon>
        <taxon>Craniata</taxon>
        <taxon>Vertebrata</taxon>
        <taxon>Euteleostomi</taxon>
        <taxon>Mammalia</taxon>
        <taxon>Eutheria</taxon>
        <taxon>Euarchontoglires</taxon>
        <taxon>Primates</taxon>
        <taxon>Haplorrhini</taxon>
        <taxon>Platyrrhini</taxon>
        <taxon>Cebidae</taxon>
        <taxon>Callitrichinae</taxon>
        <taxon>Saguinus</taxon>
    </lineage>
</organism>